<gene>
    <name evidence="2" type="ORF">CUNI_LOCUS11642</name>
</gene>
<feature type="non-terminal residue" evidence="2">
    <location>
        <position position="138"/>
    </location>
</feature>
<sequence length="138" mass="15621">ETGQLRRKIQDLQLQLKEATSTNSQLNLVVAGLEKSVKGNSRAIGLLQSEQETLMERFKGVTAQLEQQVQSLHQFLNILEVFLSRTRTALFRSYKVLGKLVPSSTLCSEYFALLGALECYRVHLEVFSSVAHQQRPTR</sequence>
<evidence type="ECO:0000256" key="1">
    <source>
        <dbReference type="SAM" id="Coils"/>
    </source>
</evidence>
<dbReference type="AlphaFoldDB" id="A0A8S3Z946"/>
<feature type="coiled-coil region" evidence="1">
    <location>
        <begin position="2"/>
        <end position="29"/>
    </location>
</feature>
<evidence type="ECO:0000313" key="2">
    <source>
        <dbReference type="EMBL" id="CAG5126084.1"/>
    </source>
</evidence>
<evidence type="ECO:0000313" key="3">
    <source>
        <dbReference type="Proteomes" id="UP000678393"/>
    </source>
</evidence>
<reference evidence="2" key="1">
    <citation type="submission" date="2021-04" db="EMBL/GenBank/DDBJ databases">
        <authorList>
            <consortium name="Molecular Ecology Group"/>
        </authorList>
    </citation>
    <scope>NUCLEOTIDE SEQUENCE</scope>
</reference>
<protein>
    <submittedName>
        <fullName evidence="2">Uncharacterized protein</fullName>
    </submittedName>
</protein>
<dbReference type="EMBL" id="CAJHNH020002241">
    <property type="protein sequence ID" value="CAG5126084.1"/>
    <property type="molecule type" value="Genomic_DNA"/>
</dbReference>
<comment type="caution">
    <text evidence="2">The sequence shown here is derived from an EMBL/GenBank/DDBJ whole genome shotgun (WGS) entry which is preliminary data.</text>
</comment>
<dbReference type="Proteomes" id="UP000678393">
    <property type="component" value="Unassembled WGS sequence"/>
</dbReference>
<name>A0A8S3Z946_9EUPU</name>
<accession>A0A8S3Z946</accession>
<proteinExistence type="predicted"/>
<keyword evidence="3" id="KW-1185">Reference proteome</keyword>
<organism evidence="2 3">
    <name type="scientific">Candidula unifasciata</name>
    <dbReference type="NCBI Taxonomy" id="100452"/>
    <lineage>
        <taxon>Eukaryota</taxon>
        <taxon>Metazoa</taxon>
        <taxon>Spiralia</taxon>
        <taxon>Lophotrochozoa</taxon>
        <taxon>Mollusca</taxon>
        <taxon>Gastropoda</taxon>
        <taxon>Heterobranchia</taxon>
        <taxon>Euthyneura</taxon>
        <taxon>Panpulmonata</taxon>
        <taxon>Eupulmonata</taxon>
        <taxon>Stylommatophora</taxon>
        <taxon>Helicina</taxon>
        <taxon>Helicoidea</taxon>
        <taxon>Geomitridae</taxon>
        <taxon>Candidula</taxon>
    </lineage>
</organism>
<dbReference type="OrthoDB" id="128924at2759"/>
<keyword evidence="1" id="KW-0175">Coiled coil</keyword>